<dbReference type="AlphaFoldDB" id="A0A4Z2I0X4"/>
<comment type="caution">
    <text evidence="2">The sequence shown here is derived from an EMBL/GenBank/DDBJ whole genome shotgun (WGS) entry which is preliminary data.</text>
</comment>
<name>A0A4Z2I0X4_9TELE</name>
<gene>
    <name evidence="2" type="ORF">EYF80_018295</name>
</gene>
<reference evidence="2 3" key="1">
    <citation type="submission" date="2019-03" db="EMBL/GenBank/DDBJ databases">
        <title>First draft genome of Liparis tanakae, snailfish: a comprehensive survey of snailfish specific genes.</title>
        <authorList>
            <person name="Kim W."/>
            <person name="Song I."/>
            <person name="Jeong J.-H."/>
            <person name="Kim D."/>
            <person name="Kim S."/>
            <person name="Ryu S."/>
            <person name="Song J.Y."/>
            <person name="Lee S.K."/>
        </authorList>
    </citation>
    <scope>NUCLEOTIDE SEQUENCE [LARGE SCALE GENOMIC DNA]</scope>
    <source>
        <tissue evidence="2">Muscle</tissue>
    </source>
</reference>
<evidence type="ECO:0000313" key="2">
    <source>
        <dbReference type="EMBL" id="TNN71461.1"/>
    </source>
</evidence>
<keyword evidence="3" id="KW-1185">Reference proteome</keyword>
<sequence length="60" mass="6507">MMSPRRDTGPLRCVGLTALLLCAAPVDKTVEVQSVLSVLTSPSPAEMASLYRRVVEKFSQ</sequence>
<proteinExistence type="predicted"/>
<evidence type="ECO:0000313" key="3">
    <source>
        <dbReference type="Proteomes" id="UP000314294"/>
    </source>
</evidence>
<protein>
    <submittedName>
        <fullName evidence="2">Uncharacterized protein</fullName>
    </submittedName>
</protein>
<feature type="chain" id="PRO_5021312952" evidence="1">
    <location>
        <begin position="29"/>
        <end position="60"/>
    </location>
</feature>
<feature type="signal peptide" evidence="1">
    <location>
        <begin position="1"/>
        <end position="28"/>
    </location>
</feature>
<evidence type="ECO:0000256" key="1">
    <source>
        <dbReference type="SAM" id="SignalP"/>
    </source>
</evidence>
<dbReference type="Proteomes" id="UP000314294">
    <property type="component" value="Unassembled WGS sequence"/>
</dbReference>
<accession>A0A4Z2I0X4</accession>
<dbReference type="EMBL" id="SRLO01000149">
    <property type="protein sequence ID" value="TNN71461.1"/>
    <property type="molecule type" value="Genomic_DNA"/>
</dbReference>
<keyword evidence="1" id="KW-0732">Signal</keyword>
<organism evidence="2 3">
    <name type="scientific">Liparis tanakae</name>
    <name type="common">Tanaka's snailfish</name>
    <dbReference type="NCBI Taxonomy" id="230148"/>
    <lineage>
        <taxon>Eukaryota</taxon>
        <taxon>Metazoa</taxon>
        <taxon>Chordata</taxon>
        <taxon>Craniata</taxon>
        <taxon>Vertebrata</taxon>
        <taxon>Euteleostomi</taxon>
        <taxon>Actinopterygii</taxon>
        <taxon>Neopterygii</taxon>
        <taxon>Teleostei</taxon>
        <taxon>Neoteleostei</taxon>
        <taxon>Acanthomorphata</taxon>
        <taxon>Eupercaria</taxon>
        <taxon>Perciformes</taxon>
        <taxon>Cottioidei</taxon>
        <taxon>Cottales</taxon>
        <taxon>Liparidae</taxon>
        <taxon>Liparis</taxon>
    </lineage>
</organism>